<dbReference type="PANTHER" id="PTHR46774">
    <property type="entry name" value="CHROMATIN MODIFICATION-RELATED PROTEIN EAF1 A-RELATED"/>
    <property type="match status" value="1"/>
</dbReference>
<evidence type="ECO:0000313" key="4">
    <source>
        <dbReference type="Proteomes" id="UP001058974"/>
    </source>
</evidence>
<dbReference type="Proteomes" id="UP001058974">
    <property type="component" value="Chromosome 3"/>
</dbReference>
<dbReference type="EMBL" id="JAMSHJ010000003">
    <property type="protein sequence ID" value="KAI5426563.1"/>
    <property type="molecule type" value="Genomic_DNA"/>
</dbReference>
<gene>
    <name evidence="3" type="ORF">KIW84_032122</name>
</gene>
<dbReference type="GO" id="GO:0035267">
    <property type="term" value="C:NuA4 histone acetyltransferase complex"/>
    <property type="evidence" value="ECO:0007669"/>
    <property type="project" value="InterPro"/>
</dbReference>
<name>A0A9D5AYA9_PEA</name>
<proteinExistence type="predicted"/>
<keyword evidence="1" id="KW-0175">Coiled coil</keyword>
<evidence type="ECO:0000256" key="1">
    <source>
        <dbReference type="SAM" id="Coils"/>
    </source>
</evidence>
<keyword evidence="4" id="KW-1185">Reference proteome</keyword>
<comment type="caution">
    <text evidence="3">The sequence shown here is derived from an EMBL/GenBank/DDBJ whole genome shotgun (WGS) entry which is preliminary data.</text>
</comment>
<dbReference type="Gramene" id="Psat03G0212200-T1">
    <property type="protein sequence ID" value="KAI5426563.1"/>
    <property type="gene ID" value="KIW84_032122"/>
</dbReference>
<evidence type="ECO:0000313" key="3">
    <source>
        <dbReference type="EMBL" id="KAI5426563.1"/>
    </source>
</evidence>
<evidence type="ECO:0000259" key="2">
    <source>
        <dbReference type="SMART" id="SM00573"/>
    </source>
</evidence>
<dbReference type="InterPro" id="IPR044798">
    <property type="entry name" value="EAF1A/B"/>
</dbReference>
<dbReference type="Pfam" id="PF07529">
    <property type="entry name" value="HSA"/>
    <property type="match status" value="1"/>
</dbReference>
<dbReference type="PANTHER" id="PTHR46774:SF3">
    <property type="entry name" value="CHROMATIN MODIFICATION-RELATED PROTEIN EAF1 A-RELATED"/>
    <property type="match status" value="1"/>
</dbReference>
<sequence>MEITDNENRELKAQVDRLSAMVETLIANQAAQAAQLQTAQAQVAEAQDAQIQAQAQATEMRNQMLTARLQAEEAQARAQVHNSGQTSAHNQPQIQNQTTAAPVTTVIASEINAVPVTSVTITASRPWEIPRDLNQDRYQQEFVPPNAPVFTNHPSISSMLMSGCYFISLENLARNLEGHDVTGDETASVYGIDVSHLSSNIEGAIQNVLHRSTCPLFEKSNDTSVFEMWSVSESDHKVPSGDLDDKQLKSKKKKILPNPNLPVKRKRIMELSAHTLPSPVLRKSHWNFVLEEMAWMANDLARERLWKTAAAAQLFSEIGQNISDGNIMTHAAGNSSPATDCAIQNAAYMKTSKEIKEAFQKKDTAEAFSLSSQKQDCGNLRNKLAVAPYVDSKGPESCKREGISKSKDRVNSIKSSVETLSTKSLSRTGSMASKISTSVFIGLSRLITFTLHLEFVWLASGFKSRLFDDIVGCRTLACNCSRFPFEDFSMP</sequence>
<dbReference type="SMART" id="SM00573">
    <property type="entry name" value="HSA"/>
    <property type="match status" value="1"/>
</dbReference>
<dbReference type="InterPro" id="IPR014012">
    <property type="entry name" value="HSA_dom"/>
</dbReference>
<reference evidence="3 4" key="1">
    <citation type="journal article" date="2022" name="Nat. Genet.">
        <title>Improved pea reference genome and pan-genome highlight genomic features and evolutionary characteristics.</title>
        <authorList>
            <person name="Yang T."/>
            <person name="Liu R."/>
            <person name="Luo Y."/>
            <person name="Hu S."/>
            <person name="Wang D."/>
            <person name="Wang C."/>
            <person name="Pandey M.K."/>
            <person name="Ge S."/>
            <person name="Xu Q."/>
            <person name="Li N."/>
            <person name="Li G."/>
            <person name="Huang Y."/>
            <person name="Saxena R.K."/>
            <person name="Ji Y."/>
            <person name="Li M."/>
            <person name="Yan X."/>
            <person name="He Y."/>
            <person name="Liu Y."/>
            <person name="Wang X."/>
            <person name="Xiang C."/>
            <person name="Varshney R.K."/>
            <person name="Ding H."/>
            <person name="Gao S."/>
            <person name="Zong X."/>
        </authorList>
    </citation>
    <scope>NUCLEOTIDE SEQUENCE [LARGE SCALE GENOMIC DNA]</scope>
    <source>
        <strain evidence="3 4">cv. Zhongwan 6</strain>
    </source>
</reference>
<protein>
    <recommendedName>
        <fullName evidence="2">HSA domain-containing protein</fullName>
    </recommendedName>
</protein>
<dbReference type="AlphaFoldDB" id="A0A9D5AYA9"/>
<accession>A0A9D5AYA9</accession>
<feature type="coiled-coil region" evidence="1">
    <location>
        <begin position="1"/>
        <end position="77"/>
    </location>
</feature>
<organism evidence="3 4">
    <name type="scientific">Pisum sativum</name>
    <name type="common">Garden pea</name>
    <name type="synonym">Lathyrus oleraceus</name>
    <dbReference type="NCBI Taxonomy" id="3888"/>
    <lineage>
        <taxon>Eukaryota</taxon>
        <taxon>Viridiplantae</taxon>
        <taxon>Streptophyta</taxon>
        <taxon>Embryophyta</taxon>
        <taxon>Tracheophyta</taxon>
        <taxon>Spermatophyta</taxon>
        <taxon>Magnoliopsida</taxon>
        <taxon>eudicotyledons</taxon>
        <taxon>Gunneridae</taxon>
        <taxon>Pentapetalae</taxon>
        <taxon>rosids</taxon>
        <taxon>fabids</taxon>
        <taxon>Fabales</taxon>
        <taxon>Fabaceae</taxon>
        <taxon>Papilionoideae</taxon>
        <taxon>50 kb inversion clade</taxon>
        <taxon>NPAAA clade</taxon>
        <taxon>Hologalegina</taxon>
        <taxon>IRL clade</taxon>
        <taxon>Fabeae</taxon>
        <taxon>Lathyrus</taxon>
    </lineage>
</organism>
<feature type="domain" description="HSA" evidence="2">
    <location>
        <begin position="274"/>
        <end position="345"/>
    </location>
</feature>